<feature type="domain" description="GH16" evidence="5">
    <location>
        <begin position="122"/>
        <end position="392"/>
    </location>
</feature>
<dbReference type="GO" id="GO:0004553">
    <property type="term" value="F:hydrolase activity, hydrolyzing O-glycosyl compounds"/>
    <property type="evidence" value="ECO:0007669"/>
    <property type="project" value="InterPro"/>
</dbReference>
<dbReference type="InterPro" id="IPR043555">
    <property type="entry name" value="SRPX-like"/>
</dbReference>
<dbReference type="PROSITE" id="PS50825">
    <property type="entry name" value="HYR"/>
    <property type="match status" value="1"/>
</dbReference>
<dbReference type="Pfam" id="PF02494">
    <property type="entry name" value="HYR"/>
    <property type="match status" value="1"/>
</dbReference>
<dbReference type="Proteomes" id="UP000076715">
    <property type="component" value="Unassembled WGS sequence"/>
</dbReference>
<evidence type="ECO:0000259" key="4">
    <source>
        <dbReference type="PROSITE" id="PS50825"/>
    </source>
</evidence>
<comment type="similarity">
    <text evidence="1">Belongs to the glycosyl hydrolase 16 family.</text>
</comment>
<dbReference type="InterPro" id="IPR003410">
    <property type="entry name" value="HYR_dom"/>
</dbReference>
<keyword evidence="7" id="KW-1185">Reference proteome</keyword>
<gene>
    <name evidence="6" type="ORF">AWE51_01885</name>
</gene>
<dbReference type="InterPro" id="IPR000757">
    <property type="entry name" value="Beta-glucanase-like"/>
</dbReference>
<protein>
    <recommendedName>
        <fullName evidence="8">HYR domain-containing protein</fullName>
    </recommendedName>
</protein>
<dbReference type="SUPFAM" id="SSF49899">
    <property type="entry name" value="Concanavalin A-like lectins/glucanases"/>
    <property type="match status" value="1"/>
</dbReference>
<evidence type="ECO:0000313" key="6">
    <source>
        <dbReference type="EMBL" id="KZS42217.1"/>
    </source>
</evidence>
<dbReference type="STRING" id="1642818.AWE51_01885"/>
<dbReference type="RefSeq" id="WP_066310955.1">
    <property type="nucleotide sequence ID" value="NZ_LQRT01000002.1"/>
</dbReference>
<name>A0A163CAF4_9FLAO</name>
<proteinExistence type="inferred from homology"/>
<keyword evidence="3" id="KW-0732">Signal</keyword>
<accession>A0A163CAF4</accession>
<dbReference type="EMBL" id="LQRT01000002">
    <property type="protein sequence ID" value="KZS42217.1"/>
    <property type="molecule type" value="Genomic_DNA"/>
</dbReference>
<dbReference type="AlphaFoldDB" id="A0A163CAF4"/>
<dbReference type="PANTHER" id="PTHR46343">
    <property type="entry name" value="HYR DOMAIN-CONTAINING PROTEIN"/>
    <property type="match status" value="1"/>
</dbReference>
<evidence type="ECO:0000256" key="3">
    <source>
        <dbReference type="SAM" id="SignalP"/>
    </source>
</evidence>
<feature type="domain" description="HYR" evidence="4">
    <location>
        <begin position="36"/>
        <end position="119"/>
    </location>
</feature>
<evidence type="ECO:0000256" key="1">
    <source>
        <dbReference type="ARBA" id="ARBA00006865"/>
    </source>
</evidence>
<dbReference type="PROSITE" id="PS51762">
    <property type="entry name" value="GH16_2"/>
    <property type="match status" value="1"/>
</dbReference>
<feature type="signal peptide" evidence="3">
    <location>
        <begin position="1"/>
        <end position="25"/>
    </location>
</feature>
<dbReference type="InterPro" id="IPR013320">
    <property type="entry name" value="ConA-like_dom_sf"/>
</dbReference>
<organism evidence="6 7">
    <name type="scientific">Aquimarina aggregata</name>
    <dbReference type="NCBI Taxonomy" id="1642818"/>
    <lineage>
        <taxon>Bacteria</taxon>
        <taxon>Pseudomonadati</taxon>
        <taxon>Bacteroidota</taxon>
        <taxon>Flavobacteriia</taxon>
        <taxon>Flavobacteriales</taxon>
        <taxon>Flavobacteriaceae</taxon>
        <taxon>Aquimarina</taxon>
    </lineage>
</organism>
<evidence type="ECO:0000256" key="2">
    <source>
        <dbReference type="ARBA" id="ARBA00022737"/>
    </source>
</evidence>
<evidence type="ECO:0008006" key="8">
    <source>
        <dbReference type="Google" id="ProtNLM"/>
    </source>
</evidence>
<keyword evidence="2" id="KW-0677">Repeat</keyword>
<sequence>MKKKPSIKLLLLLLITLNTSTTSCSNDNNPETEEAVDTINPTIECISNINETVDASSNGKEVTYTAPVGTDNKPGAITTQTAGLASGAMFPVGTTTNTYEVKDVAGNTTSCSFEVIITRNQPPSNNVPYFTGEDPAPSGKSWSKVENLSDEFNDGTFDETKWLNTDPKRWIGRAPGIFKQNTVTETDNNLKLTAYKLDTPEVVNGNTFTHAGSYIGSKVAAQVGYYFECKMKANKTFMSSTFWLINHKNEGTGCDRRVTELDIQECVGQVTATADWALKFDETIHSNTHSRQADCTDTPTGSVGGNTELGGKAWADYHIYGAWWKSPTEIEFYLDGEKVYTATPKANFDLPMYLRMVVETYDWNSVPADGGMTGTEEQRTTSYDWVRTWELK</sequence>
<dbReference type="Gene3D" id="2.60.120.200">
    <property type="match status" value="1"/>
</dbReference>
<dbReference type="Pfam" id="PF00722">
    <property type="entry name" value="Glyco_hydro_16"/>
    <property type="match status" value="1"/>
</dbReference>
<feature type="chain" id="PRO_5007841960" description="HYR domain-containing protein" evidence="3">
    <location>
        <begin position="26"/>
        <end position="392"/>
    </location>
</feature>
<comment type="caution">
    <text evidence="6">The sequence shown here is derived from an EMBL/GenBank/DDBJ whole genome shotgun (WGS) entry which is preliminary data.</text>
</comment>
<evidence type="ECO:0000259" key="5">
    <source>
        <dbReference type="PROSITE" id="PS51762"/>
    </source>
</evidence>
<dbReference type="PANTHER" id="PTHR46343:SF2">
    <property type="entry name" value="SUSHI_VON WILLEBRAND FACTOR TYPE A_EGF_PENTRAXIN DOMAIN-CONTAINING 1"/>
    <property type="match status" value="1"/>
</dbReference>
<reference evidence="6 7" key="1">
    <citation type="submission" date="2016-01" db="EMBL/GenBank/DDBJ databases">
        <title>The draft genome sequence of Aquimarina sp. RZW4-3-2.</title>
        <authorList>
            <person name="Wang Y."/>
        </authorList>
    </citation>
    <scope>NUCLEOTIDE SEQUENCE [LARGE SCALE GENOMIC DNA]</scope>
    <source>
        <strain evidence="6 7">RZW4-3-2</strain>
    </source>
</reference>
<evidence type="ECO:0000313" key="7">
    <source>
        <dbReference type="Proteomes" id="UP000076715"/>
    </source>
</evidence>
<dbReference type="PROSITE" id="PS51257">
    <property type="entry name" value="PROKAR_LIPOPROTEIN"/>
    <property type="match status" value="1"/>
</dbReference>
<dbReference type="GO" id="GO:0005975">
    <property type="term" value="P:carbohydrate metabolic process"/>
    <property type="evidence" value="ECO:0007669"/>
    <property type="project" value="InterPro"/>
</dbReference>